<evidence type="ECO:0000259" key="7">
    <source>
        <dbReference type="Pfam" id="PF08540"/>
    </source>
</evidence>
<keyword evidence="5" id="KW-0753">Steroid metabolism</keyword>
<evidence type="ECO:0000256" key="5">
    <source>
        <dbReference type="RuleBase" id="RU364071"/>
    </source>
</evidence>
<dbReference type="OrthoDB" id="1269963at2759"/>
<keyword evidence="9" id="KW-1185">Reference proteome</keyword>
<dbReference type="GO" id="GO:0016126">
    <property type="term" value="P:sterol biosynthetic process"/>
    <property type="evidence" value="ECO:0007669"/>
    <property type="project" value="UniProtKB-KW"/>
</dbReference>
<feature type="binding site" evidence="4">
    <location>
        <position position="217"/>
    </location>
    <ligand>
        <name>CoA</name>
        <dbReference type="ChEBI" id="CHEBI:57287"/>
    </ligand>
</feature>
<sequence length="477" mass="53856">MSGMSRTLPEDVGILGIEFYFPGNYVSQTRLAEYMKVKPEKHTIGLGQDEMGFCGDNEDVNSLALTVTQRLLETYQIDQKKIGFLAVGTESETDKSKSVKTYLMDLFASSGNHNIRGVDVKNACYGGTEALLTAIDWVRSNGFKNKWAIAVMSDIAVYEEGPARPTGGAGAIAILVGPNAPVVYCPATGVYMANNNDFCKPLKPKNTEYPTVNGQTSVQAYVGALDECYKTMKEEMKEYCSEDISLKSFYSVFFHSPFTRLVEKAFGRLALTDFAEGKFEVNEADLEKLSQYEKSELMDLKKYLTDRDLWTFWLKVTENEWTSKTLDYLAFNKRVGNMYTPSLYAQLVALFARLPENFEQHRVLLFSYGSGSASAMFSFKITPGEALDRMRQVGKEVLERLDERCEFSPEDYSAILKTREVMLATEAPKEPNTDWSPKLKLFPGTYYLTGVDAQYCRKYKRFLSVENGFVQNGHYQD</sequence>
<dbReference type="SUPFAM" id="SSF53901">
    <property type="entry name" value="Thiolase-like"/>
    <property type="match status" value="2"/>
</dbReference>
<dbReference type="AlphaFoldDB" id="A0A4U5NUD3"/>
<dbReference type="UniPathway" id="UPA00058">
    <property type="reaction ID" value="UER00102"/>
</dbReference>
<keyword evidence="5" id="KW-0443">Lipid metabolism</keyword>
<dbReference type="InterPro" id="IPR013528">
    <property type="entry name" value="HMG_CoA_synth_N"/>
</dbReference>
<evidence type="ECO:0000256" key="4">
    <source>
        <dbReference type="PIRSR" id="PIRSR610122-2"/>
    </source>
</evidence>
<feature type="domain" description="Hydroxymethylglutaryl-coenzyme A synthase N-terminal" evidence="6">
    <location>
        <begin position="9"/>
        <end position="181"/>
    </location>
</feature>
<feature type="active site" description="Acyl-thioester intermediate" evidence="3">
    <location>
        <position position="124"/>
    </location>
</feature>
<dbReference type="GO" id="GO:0004421">
    <property type="term" value="F:hydroxymethylglutaryl-CoA synthase activity"/>
    <property type="evidence" value="ECO:0007669"/>
    <property type="project" value="UniProtKB-EC"/>
</dbReference>
<dbReference type="GO" id="GO:0010142">
    <property type="term" value="P:farnesyl diphosphate biosynthetic process, mevalonate pathway"/>
    <property type="evidence" value="ECO:0007669"/>
    <property type="project" value="InterPro"/>
</dbReference>
<evidence type="ECO:0000313" key="9">
    <source>
        <dbReference type="Proteomes" id="UP000298663"/>
    </source>
</evidence>
<organism evidence="8 9">
    <name type="scientific">Steinernema carpocapsae</name>
    <name type="common">Entomopathogenic nematode</name>
    <dbReference type="NCBI Taxonomy" id="34508"/>
    <lineage>
        <taxon>Eukaryota</taxon>
        <taxon>Metazoa</taxon>
        <taxon>Ecdysozoa</taxon>
        <taxon>Nematoda</taxon>
        <taxon>Chromadorea</taxon>
        <taxon>Rhabditida</taxon>
        <taxon>Tylenchina</taxon>
        <taxon>Panagrolaimomorpha</taxon>
        <taxon>Strongyloidoidea</taxon>
        <taxon>Steinernematidae</taxon>
        <taxon>Steinernema</taxon>
    </lineage>
</organism>
<evidence type="ECO:0000256" key="3">
    <source>
        <dbReference type="PIRSR" id="PIRSR610122-1"/>
    </source>
</evidence>
<name>A0A4U5NUD3_STECR</name>
<comment type="caution">
    <text evidence="8">The sequence shown here is derived from an EMBL/GenBank/DDBJ whole genome shotgun (WGS) entry which is preliminary data.</text>
</comment>
<dbReference type="Proteomes" id="UP000298663">
    <property type="component" value="Unassembled WGS sequence"/>
</dbReference>
<evidence type="ECO:0000259" key="6">
    <source>
        <dbReference type="Pfam" id="PF01154"/>
    </source>
</evidence>
<dbReference type="InterPro" id="IPR016039">
    <property type="entry name" value="Thiolase-like"/>
</dbReference>
<dbReference type="Pfam" id="PF01154">
    <property type="entry name" value="HMG_CoA_synt_N"/>
    <property type="match status" value="1"/>
</dbReference>
<comment type="function">
    <text evidence="5">Catalyzes the condensation of acetyl-CoA with acetoacetyl-CoA to form HMG-CoA.</text>
</comment>
<dbReference type="EC" id="2.3.3.10" evidence="5"/>
<dbReference type="NCBIfam" id="TIGR01833">
    <property type="entry name" value="HMG-CoA-S_euk"/>
    <property type="match status" value="1"/>
</dbReference>
<dbReference type="GO" id="GO:0006084">
    <property type="term" value="P:acetyl-CoA metabolic process"/>
    <property type="evidence" value="ECO:0007669"/>
    <property type="project" value="InterPro"/>
</dbReference>
<dbReference type="PANTHER" id="PTHR43323:SF2">
    <property type="entry name" value="HYDROXYMETHYLGLUTARYL-COA SYNTHASE"/>
    <property type="match status" value="1"/>
</dbReference>
<proteinExistence type="inferred from homology"/>
<reference evidence="8 9" key="1">
    <citation type="journal article" date="2015" name="Genome Biol.">
        <title>Comparative genomics of Steinernema reveals deeply conserved gene regulatory networks.</title>
        <authorList>
            <person name="Dillman A.R."/>
            <person name="Macchietto M."/>
            <person name="Porter C.F."/>
            <person name="Rogers A."/>
            <person name="Williams B."/>
            <person name="Antoshechkin I."/>
            <person name="Lee M.M."/>
            <person name="Goodwin Z."/>
            <person name="Lu X."/>
            <person name="Lewis E.E."/>
            <person name="Goodrich-Blair H."/>
            <person name="Stock S.P."/>
            <person name="Adams B.J."/>
            <person name="Sternberg P.W."/>
            <person name="Mortazavi A."/>
        </authorList>
    </citation>
    <scope>NUCLEOTIDE SEQUENCE [LARGE SCALE GENOMIC DNA]</scope>
    <source>
        <strain evidence="8 9">ALL</strain>
    </source>
</reference>
<keyword evidence="5" id="KW-0752">Steroid biosynthesis</keyword>
<dbReference type="Pfam" id="PF08540">
    <property type="entry name" value="HMG_CoA_synt_C"/>
    <property type="match status" value="1"/>
</dbReference>
<comment type="catalytic activity">
    <reaction evidence="5">
        <text>acetoacetyl-CoA + acetyl-CoA + H2O = (3S)-3-hydroxy-3-methylglutaryl-CoA + CoA + H(+)</text>
        <dbReference type="Rhea" id="RHEA:10188"/>
        <dbReference type="ChEBI" id="CHEBI:15377"/>
        <dbReference type="ChEBI" id="CHEBI:15378"/>
        <dbReference type="ChEBI" id="CHEBI:43074"/>
        <dbReference type="ChEBI" id="CHEBI:57286"/>
        <dbReference type="ChEBI" id="CHEBI:57287"/>
        <dbReference type="ChEBI" id="CHEBI:57288"/>
        <dbReference type="EC" id="2.3.3.10"/>
    </reaction>
</comment>
<keyword evidence="5" id="KW-1207">Sterol metabolism</keyword>
<dbReference type="InterPro" id="IPR010122">
    <property type="entry name" value="HMG_CoA_synthase_euk"/>
</dbReference>
<comment type="similarity">
    <text evidence="1 5">Belongs to the thiolase-like superfamily. HMG-CoA synthase family.</text>
</comment>
<keyword evidence="2 5" id="KW-0808">Transferase</keyword>
<dbReference type="Gene3D" id="3.40.47.10">
    <property type="match status" value="1"/>
</dbReference>
<feature type="active site" description="Proton donor/acceptor" evidence="3">
    <location>
        <position position="90"/>
    </location>
</feature>
<dbReference type="EMBL" id="AZBU02000003">
    <property type="protein sequence ID" value="TKR86942.1"/>
    <property type="molecule type" value="Genomic_DNA"/>
</dbReference>
<feature type="binding site" evidence="4">
    <location>
        <position position="264"/>
    </location>
    <ligand>
        <name>CoA</name>
        <dbReference type="ChEBI" id="CHEBI:57287"/>
    </ligand>
</feature>
<dbReference type="CDD" id="cd00827">
    <property type="entry name" value="init_cond_enzymes"/>
    <property type="match status" value="1"/>
</dbReference>
<feature type="active site" description="Proton donor/acceptor" evidence="3">
    <location>
        <position position="255"/>
    </location>
</feature>
<evidence type="ECO:0000256" key="1">
    <source>
        <dbReference type="ARBA" id="ARBA00007061"/>
    </source>
</evidence>
<accession>A0A4U5NUD3</accession>
<evidence type="ECO:0000256" key="2">
    <source>
        <dbReference type="ARBA" id="ARBA00022679"/>
    </source>
</evidence>
<evidence type="ECO:0000313" key="8">
    <source>
        <dbReference type="EMBL" id="TKR86942.1"/>
    </source>
</evidence>
<feature type="domain" description="Hydroxymethylglutaryl-coenzyme A synthase C-terminal" evidence="7">
    <location>
        <begin position="189"/>
        <end position="460"/>
    </location>
</feature>
<dbReference type="PANTHER" id="PTHR43323">
    <property type="entry name" value="3-HYDROXY-3-METHYLGLUTARYL COENZYME A SYNTHASE"/>
    <property type="match status" value="1"/>
</dbReference>
<reference evidence="8 9" key="2">
    <citation type="journal article" date="2019" name="G3 (Bethesda)">
        <title>Hybrid Assembly of the Genome of the Entomopathogenic Nematode Steinernema carpocapsae Identifies the X-Chromosome.</title>
        <authorList>
            <person name="Serra L."/>
            <person name="Macchietto M."/>
            <person name="Macias-Munoz A."/>
            <person name="McGill C.J."/>
            <person name="Rodriguez I.M."/>
            <person name="Rodriguez B."/>
            <person name="Murad R."/>
            <person name="Mortazavi A."/>
        </authorList>
    </citation>
    <scope>NUCLEOTIDE SEQUENCE [LARGE SCALE GENOMIC DNA]</scope>
    <source>
        <strain evidence="8 9">ALL</strain>
    </source>
</reference>
<dbReference type="InterPro" id="IPR013746">
    <property type="entry name" value="HMG_CoA_synt_C_dom"/>
</dbReference>
<comment type="pathway">
    <text evidence="5">Metabolic intermediate biosynthesis; (R)-mevalonate biosynthesis; (R)-mevalonate from acetyl-CoA: step 2/3.</text>
</comment>
<protein>
    <recommendedName>
        <fullName evidence="5">Hydroxymethylglutaryl-CoA synthase</fullName>
        <shortName evidence="5">HMG-CoA synthase</shortName>
        <ecNumber evidence="5">2.3.3.10</ecNumber>
    </recommendedName>
    <alternativeName>
        <fullName evidence="5">3-hydroxy-3-methylglutaryl coenzyme A synthase</fullName>
    </alternativeName>
</protein>
<keyword evidence="5" id="KW-0756">Sterol biosynthesis</keyword>
<gene>
    <name evidence="8" type="ORF">L596_011434</name>
</gene>
<keyword evidence="5" id="KW-0444">Lipid biosynthesis</keyword>
<dbReference type="STRING" id="34508.A0A4U5NUD3"/>